<dbReference type="Gene3D" id="3.90.1280.10">
    <property type="entry name" value="HSP33 redox switch-like"/>
    <property type="match status" value="1"/>
</dbReference>
<dbReference type="RefSeq" id="WP_134081168.1">
    <property type="nucleotide sequence ID" value="NZ_SOQX01000001.1"/>
</dbReference>
<comment type="subcellular location">
    <subcellularLocation>
        <location evidence="6">Cytoplasm</location>
    </subcellularLocation>
</comment>
<gene>
    <name evidence="6" type="primary">hslO</name>
    <name evidence="7" type="ORF">EDC23_0719</name>
</gene>
<comment type="caution">
    <text evidence="7">The sequence shown here is derived from an EMBL/GenBank/DDBJ whole genome shotgun (WGS) entry which is preliminary data.</text>
</comment>
<dbReference type="SUPFAM" id="SSF64397">
    <property type="entry name" value="Hsp33 domain"/>
    <property type="match status" value="1"/>
</dbReference>
<dbReference type="InterPro" id="IPR016153">
    <property type="entry name" value="Heat_shock_Hsp33_N"/>
</dbReference>
<comment type="function">
    <text evidence="6">Redox regulated molecular chaperone. Protects both thermally unfolding and oxidatively damaged proteins from irreversible aggregation. Plays an important role in the bacterial defense system toward oxidative stress.</text>
</comment>
<dbReference type="OrthoDB" id="9793753at2"/>
<evidence type="ECO:0000256" key="6">
    <source>
        <dbReference type="HAMAP-Rule" id="MF_00117"/>
    </source>
</evidence>
<keyword evidence="3 6" id="KW-1015">Disulfide bond</keyword>
<evidence type="ECO:0000256" key="4">
    <source>
        <dbReference type="ARBA" id="ARBA00023186"/>
    </source>
</evidence>
<dbReference type="SUPFAM" id="SSF118352">
    <property type="entry name" value="HSP33 redox switch-like"/>
    <property type="match status" value="1"/>
</dbReference>
<evidence type="ECO:0000313" key="8">
    <source>
        <dbReference type="Proteomes" id="UP000294914"/>
    </source>
</evidence>
<organism evidence="7 8">
    <name type="scientific">Thiohalophilus thiocyanatoxydans</name>
    <dbReference type="NCBI Taxonomy" id="381308"/>
    <lineage>
        <taxon>Bacteria</taxon>
        <taxon>Pseudomonadati</taxon>
        <taxon>Pseudomonadota</taxon>
        <taxon>Gammaproteobacteria</taxon>
        <taxon>Thiohalomonadales</taxon>
        <taxon>Thiohalophilaceae</taxon>
        <taxon>Thiohalophilus</taxon>
    </lineage>
</organism>
<dbReference type="Proteomes" id="UP000294914">
    <property type="component" value="Unassembled WGS sequence"/>
</dbReference>
<evidence type="ECO:0000256" key="3">
    <source>
        <dbReference type="ARBA" id="ARBA00023157"/>
    </source>
</evidence>
<dbReference type="InterPro" id="IPR000397">
    <property type="entry name" value="Heat_shock_Hsp33"/>
</dbReference>
<dbReference type="PANTHER" id="PTHR30111:SF1">
    <property type="entry name" value="33 KDA CHAPERONIN"/>
    <property type="match status" value="1"/>
</dbReference>
<keyword evidence="8" id="KW-1185">Reference proteome</keyword>
<proteinExistence type="inferred from homology"/>
<evidence type="ECO:0000256" key="2">
    <source>
        <dbReference type="ARBA" id="ARBA00022833"/>
    </source>
</evidence>
<dbReference type="GO" id="GO:0044183">
    <property type="term" value="F:protein folding chaperone"/>
    <property type="evidence" value="ECO:0007669"/>
    <property type="project" value="TreeGrafter"/>
</dbReference>
<dbReference type="NCBIfam" id="NF001033">
    <property type="entry name" value="PRK00114.1"/>
    <property type="match status" value="1"/>
</dbReference>
<dbReference type="Pfam" id="PF01430">
    <property type="entry name" value="HSP33"/>
    <property type="match status" value="1"/>
</dbReference>
<dbReference type="InterPro" id="IPR023212">
    <property type="entry name" value="Hsp33_helix_hairpin_bin_dom_sf"/>
</dbReference>
<name>A0A4R8IV62_9GAMM</name>
<comment type="PTM">
    <text evidence="6">Under oxidizing conditions two disulfide bonds are formed involving the reactive cysteines. Under reducing conditions zinc is bound to the reactive cysteines and the protein is inactive.</text>
</comment>
<keyword evidence="4 6" id="KW-0143">Chaperone</keyword>
<keyword evidence="2 6" id="KW-0862">Zinc</keyword>
<dbReference type="PIRSF" id="PIRSF005261">
    <property type="entry name" value="Heat_shock_Hsp33"/>
    <property type="match status" value="1"/>
</dbReference>
<dbReference type="InterPro" id="IPR016154">
    <property type="entry name" value="Heat_shock_Hsp33_C"/>
</dbReference>
<keyword evidence="5 6" id="KW-0676">Redox-active center</keyword>
<dbReference type="EMBL" id="SOQX01000001">
    <property type="protein sequence ID" value="TDY04344.1"/>
    <property type="molecule type" value="Genomic_DNA"/>
</dbReference>
<dbReference type="CDD" id="cd00498">
    <property type="entry name" value="Hsp33"/>
    <property type="match status" value="1"/>
</dbReference>
<dbReference type="PANTHER" id="PTHR30111">
    <property type="entry name" value="33 KDA CHAPERONIN"/>
    <property type="match status" value="1"/>
</dbReference>
<keyword evidence="1 6" id="KW-0963">Cytoplasm</keyword>
<sequence>MSDTLQRFLFENLAIRGDLVQLDATWQAVQEKHAYPDPVLHLLGEVMTAAVLLSATLKHKSRLTMQIQGNGTIPFLVVECTHDHNLRGMAHYAEDIQPASLNELVGDGRLAITLEPADSSERYQSIVALSGNTLAEAIEDYLSRSEQLDTRIWLAVSEGRTAGLLIQKLPSSQTAEEQEGWNRVGQLSATIGQRELLDLGPAQIIHRLYHEEDVRVFESEAVCFRCSCNTERVIGMLRQLGIEEVRAILEEEHAVEVTCEFCNQHYRFDAVDAEQLFVNDASHRAPDTRQ</sequence>
<evidence type="ECO:0000256" key="5">
    <source>
        <dbReference type="ARBA" id="ARBA00023284"/>
    </source>
</evidence>
<dbReference type="Gene3D" id="1.10.287.480">
    <property type="entry name" value="helix hairpin bin"/>
    <property type="match status" value="1"/>
</dbReference>
<evidence type="ECO:0000256" key="1">
    <source>
        <dbReference type="ARBA" id="ARBA00022490"/>
    </source>
</evidence>
<accession>A0A4R8IV62</accession>
<feature type="disulfide bond" description="Redox-active" evidence="6">
    <location>
        <begin position="226"/>
        <end position="228"/>
    </location>
</feature>
<reference evidence="7 8" key="1">
    <citation type="submission" date="2019-03" db="EMBL/GenBank/DDBJ databases">
        <title>Genomic Encyclopedia of Type Strains, Phase IV (KMG-IV): sequencing the most valuable type-strain genomes for metagenomic binning, comparative biology and taxonomic classification.</title>
        <authorList>
            <person name="Goeker M."/>
        </authorList>
    </citation>
    <scope>NUCLEOTIDE SEQUENCE [LARGE SCALE GENOMIC DNA]</scope>
    <source>
        <strain evidence="7 8">DSM 16326</strain>
    </source>
</reference>
<dbReference type="GO" id="GO:0005737">
    <property type="term" value="C:cytoplasm"/>
    <property type="evidence" value="ECO:0007669"/>
    <property type="project" value="UniProtKB-SubCell"/>
</dbReference>
<dbReference type="AlphaFoldDB" id="A0A4R8IV62"/>
<feature type="disulfide bond" description="Redox-active" evidence="6">
    <location>
        <begin position="259"/>
        <end position="262"/>
    </location>
</feature>
<evidence type="ECO:0000313" key="7">
    <source>
        <dbReference type="EMBL" id="TDY04344.1"/>
    </source>
</evidence>
<dbReference type="GO" id="GO:0042026">
    <property type="term" value="P:protein refolding"/>
    <property type="evidence" value="ECO:0007669"/>
    <property type="project" value="TreeGrafter"/>
</dbReference>
<dbReference type="GO" id="GO:0051082">
    <property type="term" value="F:unfolded protein binding"/>
    <property type="evidence" value="ECO:0007669"/>
    <property type="project" value="UniProtKB-UniRule"/>
</dbReference>
<comment type="similarity">
    <text evidence="6">Belongs to the HSP33 family.</text>
</comment>
<protein>
    <recommendedName>
        <fullName evidence="6">33 kDa chaperonin</fullName>
    </recommendedName>
    <alternativeName>
        <fullName evidence="6">Heat shock protein 33 homolog</fullName>
        <shortName evidence="6">HSP33</shortName>
    </alternativeName>
</protein>
<dbReference type="Gene3D" id="3.55.30.10">
    <property type="entry name" value="Hsp33 domain"/>
    <property type="match status" value="1"/>
</dbReference>
<dbReference type="HAMAP" id="MF_00117">
    <property type="entry name" value="HslO"/>
    <property type="match status" value="1"/>
</dbReference>